<dbReference type="EMBL" id="CAJFDI010000006">
    <property type="protein sequence ID" value="CAD5234820.1"/>
    <property type="molecule type" value="Genomic_DNA"/>
</dbReference>
<reference evidence="7" key="1">
    <citation type="submission" date="2016-11" db="UniProtKB">
        <authorList>
            <consortium name="WormBaseParasite"/>
        </authorList>
    </citation>
    <scope>IDENTIFICATION</scope>
</reference>
<accession>A0A1I7RR50</accession>
<dbReference type="Proteomes" id="UP000582659">
    <property type="component" value="Unassembled WGS sequence"/>
</dbReference>
<dbReference type="OrthoDB" id="10492876at2759"/>
<keyword evidence="1" id="KW-0472">Membrane</keyword>
<sequence>MLLKTVSILLLFSISQASNSTKSSSSTSLNTIHSSVGENWGKSKNFTLDSTNLTSTKSTEDLIKWLQTSFAKEVDDFKGVSGNLYNESLSYWDQVVENPCVQNGEVIIASIVGFVVGAIISPLLVFCCCKMRRRRYDLQNRRIRTVTSRERKVNITDLAHLMDRDQDSEVEVL</sequence>
<dbReference type="Proteomes" id="UP000095284">
    <property type="component" value="Unplaced"/>
</dbReference>
<keyword evidence="1" id="KW-1133">Transmembrane helix</keyword>
<proteinExistence type="predicted"/>
<dbReference type="EMBL" id="CAJFCV020000006">
    <property type="protein sequence ID" value="CAG9130841.1"/>
    <property type="molecule type" value="Genomic_DNA"/>
</dbReference>
<gene>
    <name evidence="3" type="ORF">BXYJ_LOCUS14911</name>
</gene>
<dbReference type="Proteomes" id="UP000659654">
    <property type="component" value="Unassembled WGS sequence"/>
</dbReference>
<evidence type="ECO:0000313" key="7">
    <source>
        <dbReference type="WBParaSite" id="BXY_0319700.1"/>
    </source>
</evidence>
<evidence type="ECO:0000313" key="4">
    <source>
        <dbReference type="EMBL" id="CAG9130841.1"/>
    </source>
</evidence>
<feature type="transmembrane region" description="Helical" evidence="1">
    <location>
        <begin position="106"/>
        <end position="129"/>
    </location>
</feature>
<dbReference type="AlphaFoldDB" id="A0A1I7RR50"/>
<feature type="chain" id="PRO_5035359304" evidence="2">
    <location>
        <begin position="18"/>
        <end position="173"/>
    </location>
</feature>
<keyword evidence="1" id="KW-0812">Transmembrane</keyword>
<protein>
    <submittedName>
        <fullName evidence="3">(pine wood nematode) hypothetical protein</fullName>
    </submittedName>
</protein>
<evidence type="ECO:0000313" key="3">
    <source>
        <dbReference type="EMBL" id="CAD5234820.1"/>
    </source>
</evidence>
<evidence type="ECO:0000256" key="1">
    <source>
        <dbReference type="SAM" id="Phobius"/>
    </source>
</evidence>
<keyword evidence="2" id="KW-0732">Signal</keyword>
<evidence type="ECO:0000256" key="2">
    <source>
        <dbReference type="SAM" id="SignalP"/>
    </source>
</evidence>
<reference evidence="4" key="2">
    <citation type="submission" date="2020-08" db="EMBL/GenBank/DDBJ databases">
        <authorList>
            <person name="Kikuchi T."/>
        </authorList>
    </citation>
    <scope>NUCLEOTIDE SEQUENCE</scope>
    <source>
        <strain evidence="3">Ka4C1</strain>
    </source>
</reference>
<dbReference type="WBParaSite" id="BXY_0319700.1">
    <property type="protein sequence ID" value="BXY_0319700.1"/>
    <property type="gene ID" value="BXY_0319700"/>
</dbReference>
<keyword evidence="6" id="KW-1185">Reference proteome</keyword>
<evidence type="ECO:0000313" key="6">
    <source>
        <dbReference type="Proteomes" id="UP000659654"/>
    </source>
</evidence>
<organism evidence="5 7">
    <name type="scientific">Bursaphelenchus xylophilus</name>
    <name type="common">Pinewood nematode worm</name>
    <name type="synonym">Aphelenchoides xylophilus</name>
    <dbReference type="NCBI Taxonomy" id="6326"/>
    <lineage>
        <taxon>Eukaryota</taxon>
        <taxon>Metazoa</taxon>
        <taxon>Ecdysozoa</taxon>
        <taxon>Nematoda</taxon>
        <taxon>Chromadorea</taxon>
        <taxon>Rhabditida</taxon>
        <taxon>Tylenchina</taxon>
        <taxon>Tylenchomorpha</taxon>
        <taxon>Aphelenchoidea</taxon>
        <taxon>Aphelenchoididae</taxon>
        <taxon>Bursaphelenchus</taxon>
    </lineage>
</organism>
<name>A0A1I7RR50_BURXY</name>
<feature type="signal peptide" evidence="2">
    <location>
        <begin position="1"/>
        <end position="17"/>
    </location>
</feature>
<evidence type="ECO:0000313" key="5">
    <source>
        <dbReference type="Proteomes" id="UP000095284"/>
    </source>
</evidence>